<comment type="caution">
    <text evidence="5">The sequence shown here is derived from an EMBL/GenBank/DDBJ whole genome shotgun (WGS) entry which is preliminary data.</text>
</comment>
<evidence type="ECO:0000313" key="6">
    <source>
        <dbReference type="Proteomes" id="UP001189429"/>
    </source>
</evidence>
<proteinExistence type="inferred from homology"/>
<evidence type="ECO:0000313" key="5">
    <source>
        <dbReference type="EMBL" id="CAK0794379.1"/>
    </source>
</evidence>
<dbReference type="Proteomes" id="UP001189429">
    <property type="component" value="Unassembled WGS sequence"/>
</dbReference>
<dbReference type="PANTHER" id="PTHR43540">
    <property type="entry name" value="PEROXYUREIDOACRYLATE/UREIDOACRYLATE AMIDOHYDROLASE-RELATED"/>
    <property type="match status" value="1"/>
</dbReference>
<dbReference type="PANTHER" id="PTHR43540:SF1">
    <property type="entry name" value="ISOCHORISMATASE HYDROLASE"/>
    <property type="match status" value="1"/>
</dbReference>
<name>A0ABN9PMV4_9DINO</name>
<feature type="domain" description="Isochorismatase-like" evidence="4">
    <location>
        <begin position="28"/>
        <end position="207"/>
    </location>
</feature>
<dbReference type="InterPro" id="IPR036380">
    <property type="entry name" value="Isochorismatase-like_sf"/>
</dbReference>
<evidence type="ECO:0000259" key="4">
    <source>
        <dbReference type="Pfam" id="PF00857"/>
    </source>
</evidence>
<protein>
    <recommendedName>
        <fullName evidence="4">Isochorismatase-like domain-containing protein</fullName>
    </recommendedName>
</protein>
<comment type="similarity">
    <text evidence="1">Belongs to the isochorismatase family.</text>
</comment>
<evidence type="ECO:0000256" key="3">
    <source>
        <dbReference type="SAM" id="MobiDB-lite"/>
    </source>
</evidence>
<feature type="region of interest" description="Disordered" evidence="3">
    <location>
        <begin position="215"/>
        <end position="277"/>
    </location>
</feature>
<dbReference type="InterPro" id="IPR050272">
    <property type="entry name" value="Isochorismatase-like_hydrls"/>
</dbReference>
<dbReference type="EMBL" id="CAUYUJ010001128">
    <property type="protein sequence ID" value="CAK0794379.1"/>
    <property type="molecule type" value="Genomic_DNA"/>
</dbReference>
<keyword evidence="6" id="KW-1185">Reference proteome</keyword>
<dbReference type="Pfam" id="PF00857">
    <property type="entry name" value="Isochorismatase"/>
    <property type="match status" value="1"/>
</dbReference>
<reference evidence="5" key="1">
    <citation type="submission" date="2023-10" db="EMBL/GenBank/DDBJ databases">
        <authorList>
            <person name="Chen Y."/>
            <person name="Shah S."/>
            <person name="Dougan E. K."/>
            <person name="Thang M."/>
            <person name="Chan C."/>
        </authorList>
    </citation>
    <scope>NUCLEOTIDE SEQUENCE [LARGE SCALE GENOMIC DNA]</scope>
</reference>
<feature type="compositionally biased region" description="Low complexity" evidence="3">
    <location>
        <begin position="238"/>
        <end position="247"/>
    </location>
</feature>
<gene>
    <name evidence="5" type="ORF">PCOR1329_LOCUS4390</name>
</gene>
<keyword evidence="2" id="KW-0378">Hydrolase</keyword>
<dbReference type="Gene3D" id="3.40.50.850">
    <property type="entry name" value="Isochorismatase-like"/>
    <property type="match status" value="1"/>
</dbReference>
<accession>A0ABN9PMV4</accession>
<evidence type="ECO:0000256" key="2">
    <source>
        <dbReference type="ARBA" id="ARBA00022801"/>
    </source>
</evidence>
<dbReference type="InterPro" id="IPR000868">
    <property type="entry name" value="Isochorismatase-like_dom"/>
</dbReference>
<sequence>MAGAGTRAADSANYRGVFDGGLGFGRRSAVVVVDFLKAYTAPGSALHCPGRGSGAADAAAAAVPLLALARSRGVPVLYAATRYDHPADGGLLAQKVPLLRSLTRGSALAEIDEAVAPQAGDRVLGKHYLSAFFGTSLASDLQALGVDTCIVVGCSTSGGVRATVLEGMQLGFRCVVPRECVGDREEAVHEANLFDINAKNGDVMPTAAVMDHLTGLPTPDAAAGQPGLPAKRARVGEAAAPPAAGAPAPGPKDGISADANASAQNNRARFLPQLRPG</sequence>
<evidence type="ECO:0000256" key="1">
    <source>
        <dbReference type="ARBA" id="ARBA00006336"/>
    </source>
</evidence>
<feature type="non-terminal residue" evidence="5">
    <location>
        <position position="277"/>
    </location>
</feature>
<organism evidence="5 6">
    <name type="scientific">Prorocentrum cordatum</name>
    <dbReference type="NCBI Taxonomy" id="2364126"/>
    <lineage>
        <taxon>Eukaryota</taxon>
        <taxon>Sar</taxon>
        <taxon>Alveolata</taxon>
        <taxon>Dinophyceae</taxon>
        <taxon>Prorocentrales</taxon>
        <taxon>Prorocentraceae</taxon>
        <taxon>Prorocentrum</taxon>
    </lineage>
</organism>
<dbReference type="SUPFAM" id="SSF52499">
    <property type="entry name" value="Isochorismatase-like hydrolases"/>
    <property type="match status" value="1"/>
</dbReference>